<feature type="transmembrane region" description="Helical" evidence="2">
    <location>
        <begin position="177"/>
        <end position="199"/>
    </location>
</feature>
<dbReference type="InterPro" id="IPR036179">
    <property type="entry name" value="Ig-like_dom_sf"/>
</dbReference>
<evidence type="ECO:0000259" key="3">
    <source>
        <dbReference type="PROSITE" id="PS50835"/>
    </source>
</evidence>
<evidence type="ECO:0000313" key="5">
    <source>
        <dbReference type="Proteomes" id="UP000826234"/>
    </source>
</evidence>
<dbReference type="InterPro" id="IPR013783">
    <property type="entry name" value="Ig-like_fold"/>
</dbReference>
<dbReference type="PROSITE" id="PS50835">
    <property type="entry name" value="IG_LIKE"/>
    <property type="match status" value="1"/>
</dbReference>
<gene>
    <name evidence="4" type="ORF">JD844_013479</name>
</gene>
<feature type="compositionally biased region" description="Basic and acidic residues" evidence="1">
    <location>
        <begin position="213"/>
        <end position="224"/>
    </location>
</feature>
<name>A0ABQ7TKW0_PHRPL</name>
<feature type="domain" description="Ig-like" evidence="3">
    <location>
        <begin position="1"/>
        <end position="101"/>
    </location>
</feature>
<accession>A0ABQ7TKW0</accession>
<dbReference type="Proteomes" id="UP000826234">
    <property type="component" value="Unassembled WGS sequence"/>
</dbReference>
<dbReference type="Gene3D" id="2.60.40.10">
    <property type="entry name" value="Immunoglobulins"/>
    <property type="match status" value="1"/>
</dbReference>
<feature type="region of interest" description="Disordered" evidence="1">
    <location>
        <begin position="205"/>
        <end position="248"/>
    </location>
</feature>
<evidence type="ECO:0000256" key="2">
    <source>
        <dbReference type="SAM" id="Phobius"/>
    </source>
</evidence>
<dbReference type="EMBL" id="JAIPUX010000439">
    <property type="protein sequence ID" value="KAH0630445.1"/>
    <property type="molecule type" value="Genomic_DNA"/>
</dbReference>
<reference evidence="4 5" key="1">
    <citation type="journal article" date="2022" name="Gigascience">
        <title>A chromosome-level genome assembly and annotation of the desert horned lizard, Phrynosoma platyrhinos, provides insight into chromosomal rearrangements among reptiles.</title>
        <authorList>
            <person name="Koochekian N."/>
            <person name="Ascanio A."/>
            <person name="Farleigh K."/>
            <person name="Card D.C."/>
            <person name="Schield D.R."/>
            <person name="Castoe T.A."/>
            <person name="Jezkova T."/>
        </authorList>
    </citation>
    <scope>NUCLEOTIDE SEQUENCE [LARGE SCALE GENOMIC DNA]</scope>
    <source>
        <strain evidence="4">NK-2021</strain>
    </source>
</reference>
<evidence type="ECO:0000313" key="4">
    <source>
        <dbReference type="EMBL" id="KAH0630445.1"/>
    </source>
</evidence>
<dbReference type="Pfam" id="PF15096">
    <property type="entry name" value="G6B"/>
    <property type="match status" value="1"/>
</dbReference>
<dbReference type="InterPro" id="IPR007110">
    <property type="entry name" value="Ig-like_dom"/>
</dbReference>
<proteinExistence type="predicted"/>
<evidence type="ECO:0000256" key="1">
    <source>
        <dbReference type="SAM" id="MobiDB-lite"/>
    </source>
</evidence>
<keyword evidence="2" id="KW-1133">Transmembrane helix</keyword>
<protein>
    <recommendedName>
        <fullName evidence="3">Ig-like domain-containing protein</fullName>
    </recommendedName>
</protein>
<keyword evidence="2" id="KW-0812">Transmembrane</keyword>
<comment type="caution">
    <text evidence="4">The sequence shown here is derived from an EMBL/GenBank/DDBJ whole genome shotgun (WGS) entry which is preliminary data.</text>
</comment>
<sequence length="248" mass="27714">MKVDAGSEVPIPCSLKGPKVTWFWVPRYPICAGLKDDKEEKAIYSVISSGIIETNERFQNRLTVENQKPDNSSILTLRFLYMNDSGVFYCSAGQAKSPQISVTVKPGLIRKTLRNSIKIKRHYRQYFGLWKCIHPSCLTQFDGYCLENDSETSKSEADMETTTVSVTDVTMMANPHVIGGSIAGLLILLLVCVIIFIICRRRHSHGVSPSGARDPETQESKEPAGSRGRYPVLNSRVQGDWTAPNQDR</sequence>
<organism evidence="4 5">
    <name type="scientific">Phrynosoma platyrhinos</name>
    <name type="common">Desert horned lizard</name>
    <dbReference type="NCBI Taxonomy" id="52577"/>
    <lineage>
        <taxon>Eukaryota</taxon>
        <taxon>Metazoa</taxon>
        <taxon>Chordata</taxon>
        <taxon>Craniata</taxon>
        <taxon>Vertebrata</taxon>
        <taxon>Euteleostomi</taxon>
        <taxon>Lepidosauria</taxon>
        <taxon>Squamata</taxon>
        <taxon>Bifurcata</taxon>
        <taxon>Unidentata</taxon>
        <taxon>Episquamata</taxon>
        <taxon>Toxicofera</taxon>
        <taxon>Iguania</taxon>
        <taxon>Phrynosomatidae</taxon>
        <taxon>Phrynosomatinae</taxon>
        <taxon>Phrynosoma</taxon>
    </lineage>
</organism>
<dbReference type="SUPFAM" id="SSF48726">
    <property type="entry name" value="Immunoglobulin"/>
    <property type="match status" value="1"/>
</dbReference>
<keyword evidence="5" id="KW-1185">Reference proteome</keyword>
<dbReference type="InterPro" id="IPR048308">
    <property type="entry name" value="G6B_V-set"/>
</dbReference>
<keyword evidence="2" id="KW-0472">Membrane</keyword>